<keyword evidence="1" id="KW-0732">Signal</keyword>
<evidence type="ECO:0000313" key="3">
    <source>
        <dbReference type="Proteomes" id="UP000070513"/>
    </source>
</evidence>
<dbReference type="EMBL" id="LPUR01000001">
    <property type="protein sequence ID" value="KXH84757.1"/>
    <property type="molecule type" value="Genomic_DNA"/>
</dbReference>
<dbReference type="OrthoDB" id="1401957at2"/>
<comment type="caution">
    <text evidence="2">The sequence shown here is derived from an EMBL/GenBank/DDBJ whole genome shotgun (WGS) entry which is preliminary data.</text>
</comment>
<reference evidence="3" key="1">
    <citation type="submission" date="2015-12" db="EMBL/GenBank/DDBJ databases">
        <title>Genome sequence of a biocontrol rhizobacterium Chryseobacterium kwangjuense strain KJ1R5 isolated from pepper (Capsicum annuum L.).</title>
        <authorList>
            <person name="Jeong J.-J."/>
            <person name="Park H."/>
            <person name="Mannaa M."/>
            <person name="Sang M.K."/>
            <person name="Choi I.-G."/>
            <person name="Kim K.D."/>
        </authorList>
    </citation>
    <scope>NUCLEOTIDE SEQUENCE [LARGE SCALE GENOMIC DNA]</scope>
    <source>
        <strain evidence="3">KJ1R5</strain>
    </source>
</reference>
<dbReference type="AlphaFoldDB" id="A0A135WIL9"/>
<sequence>MKKAIIVLFAYFSIFSCSNSNDDITEVVTTSPVVENKINLTSNYYDDSESVTLRWTLSGNTAYDHYKIVRSDSPNGQQTEIGNSSPNQFAFISAVPFSSYLEYQIIGIKSNGEQIKSNIIKIERPEIKLLNLKIFDAQFDKNSGKLYLLDTNGKVAIYDVNTNTVTHQISTNATLGFADLGTYNGNVELYVPRNDGWVDIYDGNNLALKDQVNFGMPLISTVYHNGKLYGSSASIEIIKSVDRTSKTLVSQSPQYYSNSGRMKKSVGTSVKLYTITQNIGPVDMDLYEFDLNGNYVSHMDDSYHGDHPLNYRIFETFPDGRIITASSGSVYNSQMVYQNDLPAGNSKLSSFDFDSNSIIVGSMAKAIEFYNINSYAKTKTINTKKFPYKVFSYNNKVVCISSVTQLNLQYYDYSNVIPENVMIEIFDK</sequence>
<dbReference type="InterPro" id="IPR013783">
    <property type="entry name" value="Ig-like_fold"/>
</dbReference>
<dbReference type="Gene3D" id="2.60.40.10">
    <property type="entry name" value="Immunoglobulins"/>
    <property type="match status" value="1"/>
</dbReference>
<organism evidence="2 3">
    <name type="scientific">Chryseobacterium kwangjuense</name>
    <dbReference type="NCBI Taxonomy" id="267125"/>
    <lineage>
        <taxon>Bacteria</taxon>
        <taxon>Pseudomonadati</taxon>
        <taxon>Bacteroidota</taxon>
        <taxon>Flavobacteriia</taxon>
        <taxon>Flavobacteriales</taxon>
        <taxon>Weeksellaceae</taxon>
        <taxon>Chryseobacterium group</taxon>
        <taxon>Chryseobacterium</taxon>
    </lineage>
</organism>
<gene>
    <name evidence="2" type="ORF">AU378_03065</name>
</gene>
<feature type="chain" id="PRO_5007468059" description="Fibronectin type-III domain-containing protein" evidence="1">
    <location>
        <begin position="23"/>
        <end position="428"/>
    </location>
</feature>
<evidence type="ECO:0008006" key="4">
    <source>
        <dbReference type="Google" id="ProtNLM"/>
    </source>
</evidence>
<dbReference type="InterPro" id="IPR011044">
    <property type="entry name" value="Quino_amine_DH_bsu"/>
</dbReference>
<name>A0A135WIL9_9FLAO</name>
<feature type="signal peptide" evidence="1">
    <location>
        <begin position="1"/>
        <end position="22"/>
    </location>
</feature>
<dbReference type="PROSITE" id="PS51257">
    <property type="entry name" value="PROKAR_LIPOPROTEIN"/>
    <property type="match status" value="1"/>
</dbReference>
<reference evidence="2 3" key="2">
    <citation type="journal article" date="2016" name="Genome Announc.">
        <title>Draft Genome Sequence of a Biocontrol Rhizobacterium, Chryseobacterium kwangjuense Strain KJ1R5, Isolated from Pepper (Capsicum annuum).</title>
        <authorList>
            <person name="Jeong J.J."/>
            <person name="Park H."/>
            <person name="Park B.H."/>
            <person name="Mannaa M."/>
            <person name="Sang M.K."/>
            <person name="Choi I.G."/>
            <person name="Kim K.D."/>
        </authorList>
    </citation>
    <scope>NUCLEOTIDE SEQUENCE [LARGE SCALE GENOMIC DNA]</scope>
    <source>
        <strain evidence="2 3">KJ1R5</strain>
    </source>
</reference>
<evidence type="ECO:0000256" key="1">
    <source>
        <dbReference type="SAM" id="SignalP"/>
    </source>
</evidence>
<evidence type="ECO:0000313" key="2">
    <source>
        <dbReference type="EMBL" id="KXH84757.1"/>
    </source>
</evidence>
<accession>A0A135WIL9</accession>
<dbReference type="Proteomes" id="UP000070513">
    <property type="component" value="Unassembled WGS sequence"/>
</dbReference>
<dbReference type="RefSeq" id="WP_062647868.1">
    <property type="nucleotide sequence ID" value="NZ_LPUR01000001.1"/>
</dbReference>
<protein>
    <recommendedName>
        <fullName evidence="4">Fibronectin type-III domain-containing protein</fullName>
    </recommendedName>
</protein>
<proteinExistence type="predicted"/>
<dbReference type="SUPFAM" id="SSF50969">
    <property type="entry name" value="YVTN repeat-like/Quinoprotein amine dehydrogenase"/>
    <property type="match status" value="1"/>
</dbReference>